<dbReference type="OrthoDB" id="6259903at2759"/>
<protein>
    <submittedName>
        <fullName evidence="1 3">Uncharacterized protein</fullName>
    </submittedName>
</protein>
<name>A0A0R3WWJ4_HYDTA</name>
<dbReference type="EMBL" id="UYWX01006306">
    <property type="protein sequence ID" value="VDM26307.1"/>
    <property type="molecule type" value="Genomic_DNA"/>
</dbReference>
<gene>
    <name evidence="1" type="ORF">TTAC_LOCUS5119</name>
</gene>
<organism evidence="3">
    <name type="scientific">Hydatigena taeniaeformis</name>
    <name type="common">Feline tapeworm</name>
    <name type="synonym">Taenia taeniaeformis</name>
    <dbReference type="NCBI Taxonomy" id="6205"/>
    <lineage>
        <taxon>Eukaryota</taxon>
        <taxon>Metazoa</taxon>
        <taxon>Spiralia</taxon>
        <taxon>Lophotrochozoa</taxon>
        <taxon>Platyhelminthes</taxon>
        <taxon>Cestoda</taxon>
        <taxon>Eucestoda</taxon>
        <taxon>Cyclophyllidea</taxon>
        <taxon>Taeniidae</taxon>
        <taxon>Hydatigera</taxon>
    </lineage>
</organism>
<keyword evidence="2" id="KW-1185">Reference proteome</keyword>
<sequence>MAGTSSSKTPGDSSPFVTVDTIDGTRLQIKRYCLGQKIVNWVLYIKSRLLYLGVEDPVKEVINALSEDALKVALEGGLDINADLDSIFDKLIEIFRFEGRTLTIWSLFSKRLDASVSGKDLVADIKSMTAKIFNRRDKENLIQETALDAFLNALEPRLARIMLQARPHNIDRALELLPRAKRLLASQTKSHAPSPPKLYLSSKVYEYTRKDASSQHVLLLCKATALL</sequence>
<reference evidence="1 2" key="2">
    <citation type="submission" date="2018-11" db="EMBL/GenBank/DDBJ databases">
        <authorList>
            <consortium name="Pathogen Informatics"/>
        </authorList>
    </citation>
    <scope>NUCLEOTIDE SEQUENCE [LARGE SCALE GENOMIC DNA]</scope>
</reference>
<dbReference type="Proteomes" id="UP000274429">
    <property type="component" value="Unassembled WGS sequence"/>
</dbReference>
<accession>A0A0R3WWJ4</accession>
<dbReference type="WBParaSite" id="TTAC_0000513401-mRNA-1">
    <property type="protein sequence ID" value="TTAC_0000513401-mRNA-1"/>
    <property type="gene ID" value="TTAC_0000513401"/>
</dbReference>
<dbReference type="AlphaFoldDB" id="A0A0R3WWJ4"/>
<proteinExistence type="predicted"/>
<evidence type="ECO:0000313" key="3">
    <source>
        <dbReference type="WBParaSite" id="TTAC_0000513401-mRNA-1"/>
    </source>
</evidence>
<reference evidence="3" key="1">
    <citation type="submission" date="2017-02" db="UniProtKB">
        <authorList>
            <consortium name="WormBaseParasite"/>
        </authorList>
    </citation>
    <scope>IDENTIFICATION</scope>
</reference>
<evidence type="ECO:0000313" key="2">
    <source>
        <dbReference type="Proteomes" id="UP000274429"/>
    </source>
</evidence>
<evidence type="ECO:0000313" key="1">
    <source>
        <dbReference type="EMBL" id="VDM26307.1"/>
    </source>
</evidence>